<protein>
    <submittedName>
        <fullName evidence="1">Uncharacterized protein</fullName>
    </submittedName>
</protein>
<accession>A0A6V7VSC7</accession>
<dbReference type="EMBL" id="CAJEWN010000290">
    <property type="protein sequence ID" value="CAD2177091.1"/>
    <property type="molecule type" value="Genomic_DNA"/>
</dbReference>
<reference evidence="1 2" key="1">
    <citation type="submission" date="2020-08" db="EMBL/GenBank/DDBJ databases">
        <authorList>
            <person name="Koutsovoulos G."/>
            <person name="Danchin GJ E."/>
        </authorList>
    </citation>
    <scope>NUCLEOTIDE SEQUENCE [LARGE SCALE GENOMIC DNA]</scope>
</reference>
<dbReference type="AlphaFoldDB" id="A0A6V7VSC7"/>
<name>A0A6V7VSC7_MELEN</name>
<evidence type="ECO:0000313" key="1">
    <source>
        <dbReference type="EMBL" id="CAD2177091.1"/>
    </source>
</evidence>
<dbReference type="Proteomes" id="UP000580250">
    <property type="component" value="Unassembled WGS sequence"/>
</dbReference>
<evidence type="ECO:0000313" key="2">
    <source>
        <dbReference type="Proteomes" id="UP000580250"/>
    </source>
</evidence>
<proteinExistence type="predicted"/>
<organism evidence="1 2">
    <name type="scientific">Meloidogyne enterolobii</name>
    <name type="common">Root-knot nematode worm</name>
    <name type="synonym">Meloidogyne mayaguensis</name>
    <dbReference type="NCBI Taxonomy" id="390850"/>
    <lineage>
        <taxon>Eukaryota</taxon>
        <taxon>Metazoa</taxon>
        <taxon>Ecdysozoa</taxon>
        <taxon>Nematoda</taxon>
        <taxon>Chromadorea</taxon>
        <taxon>Rhabditida</taxon>
        <taxon>Tylenchina</taxon>
        <taxon>Tylenchomorpha</taxon>
        <taxon>Tylenchoidea</taxon>
        <taxon>Meloidogynidae</taxon>
        <taxon>Meloidogyninae</taxon>
        <taxon>Meloidogyne</taxon>
    </lineage>
</organism>
<gene>
    <name evidence="1" type="ORF">MENT_LOCUS28951</name>
</gene>
<comment type="caution">
    <text evidence="1">The sequence shown here is derived from an EMBL/GenBank/DDBJ whole genome shotgun (WGS) entry which is preliminary data.</text>
</comment>
<sequence length="75" mass="8583">MCLSRDAWRQLVLSSLGETDFEWGHTGMSARSGRCVVQEWKPPYPTFQKLYLTHGFLSRKRSLYTSPFGALARAT</sequence>